<dbReference type="Proteomes" id="UP000018680">
    <property type="component" value="Chromosome"/>
</dbReference>
<accession>V5WDC2</accession>
<dbReference type="HOGENOM" id="CLU_2635981_0_0_12"/>
<name>V5WDC2_9SPIO</name>
<reference evidence="1 2" key="1">
    <citation type="journal article" date="2015" name="Stand. Genomic Sci.">
        <title>Complete genome sequence and description of Salinispira pacifica gen. nov., sp. nov., a novel spirochaete isolated form a hypersaline microbial mat.</title>
        <authorList>
            <person name="Ben Hania W."/>
            <person name="Joseph M."/>
            <person name="Schumann P."/>
            <person name="Bunk B."/>
            <person name="Fiebig A."/>
            <person name="Sproer C."/>
            <person name="Klenk H.P."/>
            <person name="Fardeau M.L."/>
            <person name="Spring S."/>
        </authorList>
    </citation>
    <scope>NUCLEOTIDE SEQUENCE [LARGE SCALE GENOMIC DNA]</scope>
    <source>
        <strain evidence="1 2">L21-RPul-D2</strain>
    </source>
</reference>
<protein>
    <submittedName>
        <fullName evidence="1">Uncharacterized protein</fullName>
    </submittedName>
</protein>
<proteinExistence type="predicted"/>
<dbReference type="AlphaFoldDB" id="V5WDC2"/>
<evidence type="ECO:0000313" key="1">
    <source>
        <dbReference type="EMBL" id="AHC13792.1"/>
    </source>
</evidence>
<gene>
    <name evidence="1" type="ORF">L21SP2_0356</name>
</gene>
<evidence type="ECO:0000313" key="2">
    <source>
        <dbReference type="Proteomes" id="UP000018680"/>
    </source>
</evidence>
<dbReference type="KEGG" id="slr:L21SP2_0356"/>
<keyword evidence="2" id="KW-1185">Reference proteome</keyword>
<dbReference type="EMBL" id="CP006939">
    <property type="protein sequence ID" value="AHC13792.1"/>
    <property type="molecule type" value="Genomic_DNA"/>
</dbReference>
<organism evidence="1 2">
    <name type="scientific">Salinispira pacifica</name>
    <dbReference type="NCBI Taxonomy" id="1307761"/>
    <lineage>
        <taxon>Bacteria</taxon>
        <taxon>Pseudomonadati</taxon>
        <taxon>Spirochaetota</taxon>
        <taxon>Spirochaetia</taxon>
        <taxon>Spirochaetales</taxon>
        <taxon>Spirochaetaceae</taxon>
        <taxon>Salinispira</taxon>
    </lineage>
</organism>
<sequence length="77" mass="8480">MRALILEAGIEPNECFSHSGLPRVSICVLNRVSIALGYNAVVCSRINILSYQKKREGMGISHNMPPTDEINHILNSS</sequence>